<evidence type="ECO:0000256" key="7">
    <source>
        <dbReference type="ARBA" id="ARBA00022692"/>
    </source>
</evidence>
<evidence type="ECO:0000256" key="10">
    <source>
        <dbReference type="ARBA" id="ARBA00022741"/>
    </source>
</evidence>
<keyword evidence="5" id="KW-0433">Leucine-rich repeat</keyword>
<evidence type="ECO:0000256" key="11">
    <source>
        <dbReference type="ARBA" id="ARBA00022777"/>
    </source>
</evidence>
<keyword evidence="4" id="KW-0723">Serine/threonine-protein kinase</keyword>
<dbReference type="InterPro" id="IPR032675">
    <property type="entry name" value="LRR_dom_sf"/>
</dbReference>
<proteinExistence type="inferred from homology"/>
<keyword evidence="15" id="KW-0675">Receptor</keyword>
<dbReference type="OrthoDB" id="749055at2759"/>
<comment type="catalytic activity">
    <reaction evidence="17">
        <text>L-threonyl-[protein] + ATP = O-phospho-L-threonyl-[protein] + ADP + H(+)</text>
        <dbReference type="Rhea" id="RHEA:46608"/>
        <dbReference type="Rhea" id="RHEA-COMP:11060"/>
        <dbReference type="Rhea" id="RHEA-COMP:11605"/>
        <dbReference type="ChEBI" id="CHEBI:15378"/>
        <dbReference type="ChEBI" id="CHEBI:30013"/>
        <dbReference type="ChEBI" id="CHEBI:30616"/>
        <dbReference type="ChEBI" id="CHEBI:61977"/>
        <dbReference type="ChEBI" id="CHEBI:456216"/>
        <dbReference type="EC" id="2.7.11.1"/>
    </reaction>
</comment>
<keyword evidence="23" id="KW-1185">Reference proteome</keyword>
<keyword evidence="14 20" id="KW-0472">Membrane</keyword>
<reference evidence="24" key="2">
    <citation type="submission" date="2025-08" db="UniProtKB">
        <authorList>
            <consortium name="RefSeq"/>
        </authorList>
    </citation>
    <scope>IDENTIFICATION</scope>
    <source>
        <tissue evidence="24">Leaf</tissue>
    </source>
</reference>
<evidence type="ECO:0000256" key="17">
    <source>
        <dbReference type="ARBA" id="ARBA00047899"/>
    </source>
</evidence>
<dbReference type="Gene3D" id="3.80.10.10">
    <property type="entry name" value="Ribonuclease Inhibitor"/>
    <property type="match status" value="1"/>
</dbReference>
<comment type="subcellular location">
    <subcellularLocation>
        <location evidence="1">Membrane</location>
        <topology evidence="1">Single-pass type I membrane protein</topology>
    </subcellularLocation>
</comment>
<evidence type="ECO:0000256" key="13">
    <source>
        <dbReference type="ARBA" id="ARBA00022989"/>
    </source>
</evidence>
<protein>
    <recommendedName>
        <fullName evidence="3">non-specific serine/threonine protein kinase</fullName>
        <ecNumber evidence="3">2.7.11.1</ecNumber>
    </recommendedName>
</protein>
<evidence type="ECO:0000313" key="24">
    <source>
        <dbReference type="RefSeq" id="XP_031386550.1"/>
    </source>
</evidence>
<dbReference type="InterPro" id="IPR001611">
    <property type="entry name" value="Leu-rich_rpt"/>
</dbReference>
<keyword evidence="9" id="KW-0677">Repeat</keyword>
<dbReference type="Pfam" id="PF00560">
    <property type="entry name" value="LRR_1"/>
    <property type="match status" value="1"/>
</dbReference>
<evidence type="ECO:0000256" key="18">
    <source>
        <dbReference type="ARBA" id="ARBA00048679"/>
    </source>
</evidence>
<keyword evidence="16" id="KW-0325">Glycoprotein</keyword>
<dbReference type="GO" id="GO:0016020">
    <property type="term" value="C:membrane"/>
    <property type="evidence" value="ECO:0007669"/>
    <property type="project" value="UniProtKB-SubCell"/>
</dbReference>
<dbReference type="PANTHER" id="PTHR48006:SF90">
    <property type="entry name" value="PROTEIN KINASE DOMAIN-CONTAINING PROTEIN"/>
    <property type="match status" value="1"/>
</dbReference>
<dbReference type="PROSITE" id="PS00107">
    <property type="entry name" value="PROTEIN_KINASE_ATP"/>
    <property type="match status" value="1"/>
</dbReference>
<dbReference type="SMART" id="SM00220">
    <property type="entry name" value="S_TKc"/>
    <property type="match status" value="1"/>
</dbReference>
<evidence type="ECO:0000256" key="21">
    <source>
        <dbReference type="SAM" id="SignalP"/>
    </source>
</evidence>
<sequence>MELRSEKSRPSRLCLVIVLCFWTSCVSGLPTTKNMLQVQALLGIKGELKDPDNVLANWDEYFVDPCVWTMVSCSDDGFVVALRIPSQNLSGQLSPSISNLTNLEKVFLQNNSISGPIPAELGRLSKLQQLDLSQNSFTGRIPSELSHLRSLQILRLNNNNLTDPIPPSFADMTQLTFMDLSYNNLSPPLPKLLAKTFKVVGNPLLCATGHEKDCYWTPQMPTTINSSNSQNFESSESRKSHNLGLALVLSLGCICILLLSVSFLLWWRRRLNKQIFFDVNEQHSEELCLGNLRKFHFRELQAATNNFSSKNLIGKGGSGNVYKGYLKDGTVVAVKRLRDGGAIGGGAQFQTEVEMISLAVHRNLLRLCGFCITATERLLVYPYMANGSVASRLRGKPTLEWSMRKRIAVGAARGLLYLHEQCDPKIIHRDVKAANILLDQYCEAVVGDFGLAKLLDHRQSHVTTAVRGTAGHIAPEYLSTGQSSEKTDVFGFGILLLELISGHKAIEFGKAANQRGAMLDWVRKLQQEKKLEMLVDKDLKGIYDRFELEEMVRVALLCTQYHPSQRPKMSEVVRMLEGDELAEKWEASQRPEATSSGAHDFFFSNRCSDLTDDSSLLVQQMELSGPR</sequence>
<gene>
    <name evidence="24" type="primary">LOC116200033</name>
</gene>
<dbReference type="Pfam" id="PF08263">
    <property type="entry name" value="LRRNT_2"/>
    <property type="match status" value="1"/>
</dbReference>
<keyword evidence="6" id="KW-0808">Transferase</keyword>
<dbReference type="Gene3D" id="3.30.200.20">
    <property type="entry name" value="Phosphorylase Kinase, domain 1"/>
    <property type="match status" value="1"/>
</dbReference>
<dbReference type="SUPFAM" id="SSF56112">
    <property type="entry name" value="Protein kinase-like (PK-like)"/>
    <property type="match status" value="1"/>
</dbReference>
<feature type="chain" id="PRO_5027969682" description="non-specific serine/threonine protein kinase" evidence="21">
    <location>
        <begin position="29"/>
        <end position="627"/>
    </location>
</feature>
<evidence type="ECO:0000256" key="15">
    <source>
        <dbReference type="ARBA" id="ARBA00023170"/>
    </source>
</evidence>
<feature type="signal peptide" evidence="21">
    <location>
        <begin position="1"/>
        <end position="28"/>
    </location>
</feature>
<reference evidence="23" key="1">
    <citation type="journal article" date="2020" name="Plant Biotechnol. J.">
        <title>The pomegranate (Punica granatum L.) draft genome dissects genetic divergence between soft- and hard-seeded cultivars.</title>
        <authorList>
            <person name="Luo X."/>
            <person name="Li H."/>
            <person name="Wu Z."/>
            <person name="Yao W."/>
            <person name="Zhao P."/>
            <person name="Cao D."/>
            <person name="Yu H."/>
            <person name="Li K."/>
            <person name="Poudel K."/>
            <person name="Zhao D."/>
            <person name="Zhang F."/>
            <person name="Xia X."/>
            <person name="Chen L."/>
            <person name="Wang Q."/>
            <person name="Jing D."/>
            <person name="Cao S."/>
        </authorList>
    </citation>
    <scope>NUCLEOTIDE SEQUENCE [LARGE SCALE GENOMIC DNA]</scope>
    <source>
        <strain evidence="23">cv. Tunisia</strain>
    </source>
</reference>
<dbReference type="GO" id="GO:0004674">
    <property type="term" value="F:protein serine/threonine kinase activity"/>
    <property type="evidence" value="ECO:0007669"/>
    <property type="project" value="UniProtKB-KW"/>
</dbReference>
<name>A0A6P8CRX9_PUNGR</name>
<dbReference type="EC" id="2.7.11.1" evidence="3"/>
<dbReference type="AlphaFoldDB" id="A0A6P8CRX9"/>
<dbReference type="PROSITE" id="PS50011">
    <property type="entry name" value="PROTEIN_KINASE_DOM"/>
    <property type="match status" value="1"/>
</dbReference>
<dbReference type="GeneID" id="116200033"/>
<dbReference type="Pfam" id="PF13855">
    <property type="entry name" value="LRR_8"/>
    <property type="match status" value="1"/>
</dbReference>
<evidence type="ECO:0000256" key="4">
    <source>
        <dbReference type="ARBA" id="ARBA00022527"/>
    </source>
</evidence>
<evidence type="ECO:0000256" key="14">
    <source>
        <dbReference type="ARBA" id="ARBA00023136"/>
    </source>
</evidence>
<evidence type="ECO:0000256" key="16">
    <source>
        <dbReference type="ARBA" id="ARBA00023180"/>
    </source>
</evidence>
<dbReference type="InterPro" id="IPR000719">
    <property type="entry name" value="Prot_kinase_dom"/>
</dbReference>
<dbReference type="FunFam" id="1.10.510.10:FF:000016">
    <property type="entry name" value="Somatic embryogenesis receptor-like kinase 1"/>
    <property type="match status" value="1"/>
</dbReference>
<evidence type="ECO:0000256" key="20">
    <source>
        <dbReference type="SAM" id="Phobius"/>
    </source>
</evidence>
<comment type="similarity">
    <text evidence="2">Belongs to the protein kinase superfamily. Ser/Thr protein kinase family.</text>
</comment>
<evidence type="ECO:0000256" key="2">
    <source>
        <dbReference type="ARBA" id="ARBA00008684"/>
    </source>
</evidence>
<evidence type="ECO:0000256" key="9">
    <source>
        <dbReference type="ARBA" id="ARBA00022737"/>
    </source>
</evidence>
<dbReference type="InterPro" id="IPR011009">
    <property type="entry name" value="Kinase-like_dom_sf"/>
</dbReference>
<dbReference type="Proteomes" id="UP000515151">
    <property type="component" value="Chromosome 3"/>
</dbReference>
<dbReference type="RefSeq" id="XP_031386550.1">
    <property type="nucleotide sequence ID" value="XM_031530690.1"/>
</dbReference>
<dbReference type="InterPro" id="IPR008271">
    <property type="entry name" value="Ser/Thr_kinase_AS"/>
</dbReference>
<keyword evidence="13 20" id="KW-1133">Transmembrane helix</keyword>
<dbReference type="GO" id="GO:0005524">
    <property type="term" value="F:ATP binding"/>
    <property type="evidence" value="ECO:0007669"/>
    <property type="project" value="UniProtKB-UniRule"/>
</dbReference>
<keyword evidence="11" id="KW-0418">Kinase</keyword>
<dbReference type="InterPro" id="IPR017441">
    <property type="entry name" value="Protein_kinase_ATP_BS"/>
</dbReference>
<dbReference type="PROSITE" id="PS00108">
    <property type="entry name" value="PROTEIN_KINASE_ST"/>
    <property type="match status" value="1"/>
</dbReference>
<evidence type="ECO:0000256" key="12">
    <source>
        <dbReference type="ARBA" id="ARBA00022840"/>
    </source>
</evidence>
<dbReference type="FunFam" id="3.80.10.10:FF:000101">
    <property type="entry name" value="LRR receptor-like serine/threonine-protein kinase ERECTA"/>
    <property type="match status" value="1"/>
</dbReference>
<evidence type="ECO:0000256" key="3">
    <source>
        <dbReference type="ARBA" id="ARBA00012513"/>
    </source>
</evidence>
<keyword evidence="10 19" id="KW-0547">Nucleotide-binding</keyword>
<accession>A0A6P8CRX9</accession>
<dbReference type="InterPro" id="IPR013210">
    <property type="entry name" value="LRR_N_plant-typ"/>
</dbReference>
<keyword evidence="7 20" id="KW-0812">Transmembrane</keyword>
<evidence type="ECO:0000259" key="22">
    <source>
        <dbReference type="PROSITE" id="PS50011"/>
    </source>
</evidence>
<dbReference type="InterPro" id="IPR001245">
    <property type="entry name" value="Ser-Thr/Tyr_kinase_cat_dom"/>
</dbReference>
<dbReference type="Gene3D" id="1.10.510.10">
    <property type="entry name" value="Transferase(Phosphotransferase) domain 1"/>
    <property type="match status" value="1"/>
</dbReference>
<dbReference type="SUPFAM" id="SSF52058">
    <property type="entry name" value="L domain-like"/>
    <property type="match status" value="1"/>
</dbReference>
<organism evidence="23 24">
    <name type="scientific">Punica granatum</name>
    <name type="common">Pomegranate</name>
    <dbReference type="NCBI Taxonomy" id="22663"/>
    <lineage>
        <taxon>Eukaryota</taxon>
        <taxon>Viridiplantae</taxon>
        <taxon>Streptophyta</taxon>
        <taxon>Embryophyta</taxon>
        <taxon>Tracheophyta</taxon>
        <taxon>Spermatophyta</taxon>
        <taxon>Magnoliopsida</taxon>
        <taxon>eudicotyledons</taxon>
        <taxon>Gunneridae</taxon>
        <taxon>Pentapetalae</taxon>
        <taxon>rosids</taxon>
        <taxon>malvids</taxon>
        <taxon>Myrtales</taxon>
        <taxon>Lythraceae</taxon>
        <taxon>Punica</taxon>
    </lineage>
</organism>
<dbReference type="PROSITE" id="PS51257">
    <property type="entry name" value="PROKAR_LIPOPROTEIN"/>
    <property type="match status" value="1"/>
</dbReference>
<dbReference type="PANTHER" id="PTHR48006">
    <property type="entry name" value="LEUCINE-RICH REPEAT-CONTAINING PROTEIN DDB_G0281931-RELATED"/>
    <property type="match status" value="1"/>
</dbReference>
<evidence type="ECO:0000256" key="19">
    <source>
        <dbReference type="PROSITE-ProRule" id="PRU10141"/>
    </source>
</evidence>
<feature type="binding site" evidence="19">
    <location>
        <position position="335"/>
    </location>
    <ligand>
        <name>ATP</name>
        <dbReference type="ChEBI" id="CHEBI:30616"/>
    </ligand>
</feature>
<feature type="transmembrane region" description="Helical" evidence="20">
    <location>
        <begin position="243"/>
        <end position="267"/>
    </location>
</feature>
<dbReference type="Pfam" id="PF07714">
    <property type="entry name" value="PK_Tyr_Ser-Thr"/>
    <property type="match status" value="1"/>
</dbReference>
<keyword evidence="8 21" id="KW-0732">Signal</keyword>
<evidence type="ECO:0000256" key="8">
    <source>
        <dbReference type="ARBA" id="ARBA00022729"/>
    </source>
</evidence>
<dbReference type="FunFam" id="3.30.200.20:FF:000015">
    <property type="entry name" value="Somatic embryogenesis receptor kinase 1"/>
    <property type="match status" value="1"/>
</dbReference>
<evidence type="ECO:0000256" key="1">
    <source>
        <dbReference type="ARBA" id="ARBA00004479"/>
    </source>
</evidence>
<evidence type="ECO:0000313" key="23">
    <source>
        <dbReference type="Proteomes" id="UP000515151"/>
    </source>
</evidence>
<evidence type="ECO:0000256" key="5">
    <source>
        <dbReference type="ARBA" id="ARBA00022614"/>
    </source>
</evidence>
<keyword evidence="12 19" id="KW-0067">ATP-binding</keyword>
<evidence type="ECO:0000256" key="6">
    <source>
        <dbReference type="ARBA" id="ARBA00022679"/>
    </source>
</evidence>
<comment type="catalytic activity">
    <reaction evidence="18">
        <text>L-seryl-[protein] + ATP = O-phospho-L-seryl-[protein] + ADP + H(+)</text>
        <dbReference type="Rhea" id="RHEA:17989"/>
        <dbReference type="Rhea" id="RHEA-COMP:9863"/>
        <dbReference type="Rhea" id="RHEA-COMP:11604"/>
        <dbReference type="ChEBI" id="CHEBI:15378"/>
        <dbReference type="ChEBI" id="CHEBI:29999"/>
        <dbReference type="ChEBI" id="CHEBI:30616"/>
        <dbReference type="ChEBI" id="CHEBI:83421"/>
        <dbReference type="ChEBI" id="CHEBI:456216"/>
        <dbReference type="EC" id="2.7.11.1"/>
    </reaction>
</comment>
<feature type="domain" description="Protein kinase" evidence="22">
    <location>
        <begin position="307"/>
        <end position="602"/>
    </location>
</feature>
<dbReference type="InterPro" id="IPR051824">
    <property type="entry name" value="LRR_Rcpt-Like_S/T_Kinase"/>
</dbReference>